<name>A0A6G0XWK5_9STRA</name>
<protein>
    <recommendedName>
        <fullName evidence="5">RxLR effector protein</fullName>
    </recommendedName>
</protein>
<evidence type="ECO:0000256" key="2">
    <source>
        <dbReference type="SAM" id="SignalP"/>
    </source>
</evidence>
<evidence type="ECO:0000256" key="1">
    <source>
        <dbReference type="SAM" id="MobiDB-lite"/>
    </source>
</evidence>
<reference evidence="3 4" key="1">
    <citation type="submission" date="2019-07" db="EMBL/GenBank/DDBJ databases">
        <title>Genomics analysis of Aphanomyces spp. identifies a new class of oomycete effector associated with host adaptation.</title>
        <authorList>
            <person name="Gaulin E."/>
        </authorList>
    </citation>
    <scope>NUCLEOTIDE SEQUENCE [LARGE SCALE GENOMIC DNA]</scope>
    <source>
        <strain evidence="3 4">ATCC 201684</strain>
    </source>
</reference>
<evidence type="ECO:0000313" key="4">
    <source>
        <dbReference type="Proteomes" id="UP000481153"/>
    </source>
</evidence>
<evidence type="ECO:0000313" key="3">
    <source>
        <dbReference type="EMBL" id="KAF0744839.1"/>
    </source>
</evidence>
<organism evidence="3 4">
    <name type="scientific">Aphanomyces euteiches</name>
    <dbReference type="NCBI Taxonomy" id="100861"/>
    <lineage>
        <taxon>Eukaryota</taxon>
        <taxon>Sar</taxon>
        <taxon>Stramenopiles</taxon>
        <taxon>Oomycota</taxon>
        <taxon>Saprolegniomycetes</taxon>
        <taxon>Saprolegniales</taxon>
        <taxon>Verrucalvaceae</taxon>
        <taxon>Aphanomyces</taxon>
    </lineage>
</organism>
<sequence>MTTTCLAVIATTFLLAMGDDSILPNTVRAESPHEAIKSQDIAEMIGAKEYDPTERYYSPSRQTQPYSDYGGIADDHDEYYDGPHGYEGNGNFGRYRNYF</sequence>
<accession>A0A6G0XWK5</accession>
<dbReference type="AlphaFoldDB" id="A0A6G0XWK5"/>
<dbReference type="OrthoDB" id="10314479at2759"/>
<gene>
    <name evidence="3" type="ORF">Ae201684_000745</name>
</gene>
<dbReference type="VEuPathDB" id="FungiDB:AeMF1_004497"/>
<keyword evidence="2" id="KW-0732">Signal</keyword>
<feature type="region of interest" description="Disordered" evidence="1">
    <location>
        <begin position="52"/>
        <end position="86"/>
    </location>
</feature>
<comment type="caution">
    <text evidence="3">The sequence shown here is derived from an EMBL/GenBank/DDBJ whole genome shotgun (WGS) entry which is preliminary data.</text>
</comment>
<proteinExistence type="predicted"/>
<dbReference type="EMBL" id="VJMJ01000008">
    <property type="protein sequence ID" value="KAF0744839.1"/>
    <property type="molecule type" value="Genomic_DNA"/>
</dbReference>
<feature type="signal peptide" evidence="2">
    <location>
        <begin position="1"/>
        <end position="18"/>
    </location>
</feature>
<feature type="chain" id="PRO_5026125716" description="RxLR effector protein" evidence="2">
    <location>
        <begin position="19"/>
        <end position="99"/>
    </location>
</feature>
<dbReference type="Proteomes" id="UP000481153">
    <property type="component" value="Unassembled WGS sequence"/>
</dbReference>
<evidence type="ECO:0008006" key="5">
    <source>
        <dbReference type="Google" id="ProtNLM"/>
    </source>
</evidence>
<keyword evidence="4" id="KW-1185">Reference proteome</keyword>